<gene>
    <name evidence="1" type="ORF">ABH943_001732</name>
</gene>
<dbReference type="Proteomes" id="UP001620514">
    <property type="component" value="Unassembled WGS sequence"/>
</dbReference>
<sequence length="34" mass="3918">MYRVAVVSLEAKKISRGNSILPNYTEILNLDYVF</sequence>
<dbReference type="EMBL" id="JBIYDN010000004">
    <property type="protein sequence ID" value="MFK4441717.1"/>
    <property type="molecule type" value="Genomic_DNA"/>
</dbReference>
<accession>A0ABW8MI74</accession>
<reference evidence="1 2" key="1">
    <citation type="submission" date="2024-11" db="EMBL/GenBank/DDBJ databases">
        <title>Using genomics to understand microbial adaptation to soil warming.</title>
        <authorList>
            <person name="Deangelis K.M. PhD."/>
        </authorList>
    </citation>
    <scope>NUCLEOTIDE SEQUENCE [LARGE SCALE GENOMIC DNA]</scope>
    <source>
        <strain evidence="1 2">GAS97</strain>
    </source>
</reference>
<proteinExistence type="predicted"/>
<evidence type="ECO:0000313" key="1">
    <source>
        <dbReference type="EMBL" id="MFK4441717.1"/>
    </source>
</evidence>
<organism evidence="1 2">
    <name type="scientific">Caballeronia udeis</name>
    <dbReference type="NCBI Taxonomy" id="1232866"/>
    <lineage>
        <taxon>Bacteria</taxon>
        <taxon>Pseudomonadati</taxon>
        <taxon>Pseudomonadota</taxon>
        <taxon>Betaproteobacteria</taxon>
        <taxon>Burkholderiales</taxon>
        <taxon>Burkholderiaceae</taxon>
        <taxon>Caballeronia</taxon>
    </lineage>
</organism>
<keyword evidence="2" id="KW-1185">Reference proteome</keyword>
<protein>
    <submittedName>
        <fullName evidence="1">Uncharacterized protein</fullName>
    </submittedName>
</protein>
<evidence type="ECO:0000313" key="2">
    <source>
        <dbReference type="Proteomes" id="UP001620514"/>
    </source>
</evidence>
<comment type="caution">
    <text evidence="1">The sequence shown here is derived from an EMBL/GenBank/DDBJ whole genome shotgun (WGS) entry which is preliminary data.</text>
</comment>
<name>A0ABW8MI74_9BURK</name>